<dbReference type="Proteomes" id="UP000076502">
    <property type="component" value="Unassembled WGS sequence"/>
</dbReference>
<name>A0A154PQA0_DUFNO</name>
<sequence>MLPQAAAVKKGFLANGTFLRPTAVVSHVEDQMRLFRVTGAALTAGVRSVLLQLVAGRTGIPVAETLLVTLQMAGQGETLATVSATVLSFRVVR</sequence>
<evidence type="ECO:0000313" key="1">
    <source>
        <dbReference type="EMBL" id="KZC13544.1"/>
    </source>
</evidence>
<organism evidence="1 2">
    <name type="scientific">Dufourea novaeangliae</name>
    <name type="common">Sweat bee</name>
    <dbReference type="NCBI Taxonomy" id="178035"/>
    <lineage>
        <taxon>Eukaryota</taxon>
        <taxon>Metazoa</taxon>
        <taxon>Ecdysozoa</taxon>
        <taxon>Arthropoda</taxon>
        <taxon>Hexapoda</taxon>
        <taxon>Insecta</taxon>
        <taxon>Pterygota</taxon>
        <taxon>Neoptera</taxon>
        <taxon>Endopterygota</taxon>
        <taxon>Hymenoptera</taxon>
        <taxon>Apocrita</taxon>
        <taxon>Aculeata</taxon>
        <taxon>Apoidea</taxon>
        <taxon>Anthophila</taxon>
        <taxon>Halictidae</taxon>
        <taxon>Rophitinae</taxon>
        <taxon>Dufourea</taxon>
    </lineage>
</organism>
<dbReference type="EMBL" id="KQ435007">
    <property type="protein sequence ID" value="KZC13544.1"/>
    <property type="molecule type" value="Genomic_DNA"/>
</dbReference>
<accession>A0A154PQA0</accession>
<gene>
    <name evidence="1" type="ORF">WN55_05096</name>
</gene>
<evidence type="ECO:0000313" key="2">
    <source>
        <dbReference type="Proteomes" id="UP000076502"/>
    </source>
</evidence>
<dbReference type="AlphaFoldDB" id="A0A154PQA0"/>
<keyword evidence="2" id="KW-1185">Reference proteome</keyword>
<protein>
    <submittedName>
        <fullName evidence="1">Uncharacterized protein</fullName>
    </submittedName>
</protein>
<proteinExistence type="predicted"/>
<reference evidence="1 2" key="1">
    <citation type="submission" date="2015-07" db="EMBL/GenBank/DDBJ databases">
        <title>The genome of Dufourea novaeangliae.</title>
        <authorList>
            <person name="Pan H."/>
            <person name="Kapheim K."/>
        </authorList>
    </citation>
    <scope>NUCLEOTIDE SEQUENCE [LARGE SCALE GENOMIC DNA]</scope>
    <source>
        <strain evidence="1">0120121106</strain>
        <tissue evidence="1">Whole body</tissue>
    </source>
</reference>